<keyword evidence="7" id="KW-0238">DNA-binding</keyword>
<evidence type="ECO:0000313" key="14">
    <source>
        <dbReference type="Proteomes" id="UP001172673"/>
    </source>
</evidence>
<evidence type="ECO:0000256" key="9">
    <source>
        <dbReference type="ARBA" id="ARBA00023242"/>
    </source>
</evidence>
<dbReference type="GO" id="GO:0008270">
    <property type="term" value="F:zinc ion binding"/>
    <property type="evidence" value="ECO:0007669"/>
    <property type="project" value="UniProtKB-KW"/>
</dbReference>
<feature type="compositionally biased region" description="Basic and acidic residues" evidence="10">
    <location>
        <begin position="65"/>
        <end position="80"/>
    </location>
</feature>
<evidence type="ECO:0000256" key="6">
    <source>
        <dbReference type="ARBA" id="ARBA00023015"/>
    </source>
</evidence>
<dbReference type="Proteomes" id="UP001172673">
    <property type="component" value="Unassembled WGS sequence"/>
</dbReference>
<evidence type="ECO:0000256" key="2">
    <source>
        <dbReference type="ARBA" id="ARBA00006899"/>
    </source>
</evidence>
<dbReference type="InterPro" id="IPR033599">
    <property type="entry name" value="TAF1B/Rrn7"/>
</dbReference>
<dbReference type="PANTHER" id="PTHR31576:SF2">
    <property type="entry name" value="TATA BOX-BINDING PROTEIN-ASSOCIATED FACTOR RNA POLYMERASE I SUBUNIT B"/>
    <property type="match status" value="1"/>
</dbReference>
<feature type="region of interest" description="Disordered" evidence="10">
    <location>
        <begin position="65"/>
        <end position="100"/>
    </location>
</feature>
<keyword evidence="8" id="KW-0804">Transcription</keyword>
<dbReference type="AlphaFoldDB" id="A0AA38XIP7"/>
<dbReference type="PANTHER" id="PTHR31576">
    <property type="entry name" value="TATA BOX-BINDING PROTEIN-ASSOCIATED FACTOR RNA POLYMERASE I SUBUNIT B"/>
    <property type="match status" value="1"/>
</dbReference>
<name>A0AA38XIP7_9EURO</name>
<evidence type="ECO:0000256" key="4">
    <source>
        <dbReference type="ARBA" id="ARBA00022771"/>
    </source>
</evidence>
<evidence type="ECO:0000313" key="13">
    <source>
        <dbReference type="EMBL" id="KAJ9614192.1"/>
    </source>
</evidence>
<feature type="domain" description="Rrn7/TAF1B C-terminal cyclin" evidence="12">
    <location>
        <begin position="182"/>
        <end position="359"/>
    </location>
</feature>
<evidence type="ECO:0000256" key="10">
    <source>
        <dbReference type="SAM" id="MobiDB-lite"/>
    </source>
</evidence>
<dbReference type="Pfam" id="PF20645">
    <property type="entry name" value="Rrn7_cyclin_C"/>
    <property type="match status" value="1"/>
</dbReference>
<comment type="subcellular location">
    <subcellularLocation>
        <location evidence="1">Nucleus</location>
        <location evidence="1">Nucleolus</location>
    </subcellularLocation>
</comment>
<comment type="caution">
    <text evidence="13">The sequence shown here is derived from an EMBL/GenBank/DDBJ whole genome shotgun (WGS) entry which is preliminary data.</text>
</comment>
<keyword evidence="14" id="KW-1185">Reference proteome</keyword>
<evidence type="ECO:0000256" key="5">
    <source>
        <dbReference type="ARBA" id="ARBA00022833"/>
    </source>
</evidence>
<dbReference type="GO" id="GO:0042790">
    <property type="term" value="P:nucleolar large rRNA transcription by RNA polymerase I"/>
    <property type="evidence" value="ECO:0007669"/>
    <property type="project" value="TreeGrafter"/>
</dbReference>
<sequence>MDDDEECLTCGSTEFHEEDGRIFCHNGHDQGRGLATAADDADFGRQGTVVRKKIDKEKIKISKEHRLQDASSITEEHGDATDQEPTTASSGEESDTDLDVRVKTKAREQSKSSYLYPKLIDTIALAYMGIMMLRRPVGQAILLRWILEEDIPFVRAIRHVPQDMKDRLPGEYHQSLDTTTRLPEADDLQKAVWHRVRWFNASFGMIMPAINHTLLLLKYIRRLAIPLEVYTMARRLNKITNYNFAYPDMTILQEKTRRQPTTYPEAQLMSLVVVATRLLFPFDSEIVKRYPKDPNDPTTLRLNWSSWLDAKTNFDNAADAARDPTILKPGSEIHVTDKDILDMTDEQLDNYMDWYQTTWIKNNTSTQASQEGGGIDKEILDMFPLHDVPERVSTRKDTEHLEAEEDVRVTARIKQVQHSLKSRRAISKEEESERGLAILRPGAHYIRYTRVQDLDRAAATGDNKQNAVKVFHEEAAATACLSFKALLLAVNRTEEKIEKWLIARRREDFFGSDEDPDVSVENFGTRNEDEMEVVPETSPPARLARELGELGLGLSPYVEDDGDVDMEMLTE</sequence>
<keyword evidence="5" id="KW-0862">Zinc</keyword>
<evidence type="ECO:0000259" key="12">
    <source>
        <dbReference type="Pfam" id="PF20645"/>
    </source>
</evidence>
<dbReference type="Pfam" id="PF20644">
    <property type="entry name" value="Rrn7_cyclin_N"/>
    <property type="match status" value="1"/>
</dbReference>
<evidence type="ECO:0000256" key="1">
    <source>
        <dbReference type="ARBA" id="ARBA00004604"/>
    </source>
</evidence>
<evidence type="ECO:0000256" key="3">
    <source>
        <dbReference type="ARBA" id="ARBA00022723"/>
    </source>
</evidence>
<accession>A0AA38XIP7</accession>
<evidence type="ECO:0000256" key="8">
    <source>
        <dbReference type="ARBA" id="ARBA00023163"/>
    </source>
</evidence>
<keyword evidence="4" id="KW-0863">Zinc-finger</keyword>
<keyword evidence="9" id="KW-0539">Nucleus</keyword>
<feature type="domain" description="Rrn7/TAF1B N-terminal cyclin" evidence="11">
    <location>
        <begin position="76"/>
        <end position="162"/>
    </location>
</feature>
<dbReference type="InterPro" id="IPR048540">
    <property type="entry name" value="Rrn7_cyclin_N"/>
</dbReference>
<dbReference type="EMBL" id="JAPDRK010000003">
    <property type="protein sequence ID" value="KAJ9614192.1"/>
    <property type="molecule type" value="Genomic_DNA"/>
</dbReference>
<evidence type="ECO:0000259" key="11">
    <source>
        <dbReference type="Pfam" id="PF20644"/>
    </source>
</evidence>
<dbReference type="GO" id="GO:0070860">
    <property type="term" value="C:RNA polymerase I core factor complex"/>
    <property type="evidence" value="ECO:0007669"/>
    <property type="project" value="InterPro"/>
</dbReference>
<protein>
    <recommendedName>
        <fullName evidence="15">RRN7-type domain-containing protein</fullName>
    </recommendedName>
</protein>
<keyword evidence="3" id="KW-0479">Metal-binding</keyword>
<keyword evidence="6" id="KW-0805">Transcription regulation</keyword>
<proteinExistence type="inferred from homology"/>
<evidence type="ECO:0008006" key="15">
    <source>
        <dbReference type="Google" id="ProtNLM"/>
    </source>
</evidence>
<gene>
    <name evidence="13" type="ORF">H2200_002328</name>
</gene>
<dbReference type="InterPro" id="IPR048538">
    <property type="entry name" value="Rrn7_cyclin_C"/>
</dbReference>
<reference evidence="13" key="1">
    <citation type="submission" date="2022-10" db="EMBL/GenBank/DDBJ databases">
        <title>Culturing micro-colonial fungi from biological soil crusts in the Mojave desert and describing Neophaeococcomyces mojavensis, and introducing the new genera and species Taxawa tesnikishii.</title>
        <authorList>
            <person name="Kurbessoian T."/>
            <person name="Stajich J.E."/>
        </authorList>
    </citation>
    <scope>NUCLEOTIDE SEQUENCE</scope>
    <source>
        <strain evidence="13">TK_41</strain>
    </source>
</reference>
<evidence type="ECO:0000256" key="7">
    <source>
        <dbReference type="ARBA" id="ARBA00023125"/>
    </source>
</evidence>
<organism evidence="13 14">
    <name type="scientific">Cladophialophora chaetospira</name>
    <dbReference type="NCBI Taxonomy" id="386627"/>
    <lineage>
        <taxon>Eukaryota</taxon>
        <taxon>Fungi</taxon>
        <taxon>Dikarya</taxon>
        <taxon>Ascomycota</taxon>
        <taxon>Pezizomycotina</taxon>
        <taxon>Eurotiomycetes</taxon>
        <taxon>Chaetothyriomycetidae</taxon>
        <taxon>Chaetothyriales</taxon>
        <taxon>Herpotrichiellaceae</taxon>
        <taxon>Cladophialophora</taxon>
    </lineage>
</organism>
<dbReference type="GO" id="GO:0001164">
    <property type="term" value="F:RNA polymerase I core promoter sequence-specific DNA binding"/>
    <property type="evidence" value="ECO:0007669"/>
    <property type="project" value="InterPro"/>
</dbReference>
<comment type="similarity">
    <text evidence="2">Belongs to the RRN7/TAF1B family.</text>
</comment>